<evidence type="ECO:0000313" key="4">
    <source>
        <dbReference type="Proteomes" id="UP000031641"/>
    </source>
</evidence>
<dbReference type="SMART" id="SM00318">
    <property type="entry name" value="SNc"/>
    <property type="match status" value="1"/>
</dbReference>
<proteinExistence type="predicted"/>
<dbReference type="InterPro" id="IPR035437">
    <property type="entry name" value="SNase_OB-fold_sf"/>
</dbReference>
<dbReference type="KEGG" id="mcan:MCAN360_0534"/>
<dbReference type="RefSeq" id="WP_045433946.1">
    <property type="nucleotide sequence ID" value="NZ_AP014631.1"/>
</dbReference>
<reference evidence="4" key="1">
    <citation type="journal article" date="2014" name="Genome Announc.">
        <title>Complete Genome Sequence of Mycoplasma canadense Strain HAZ 360_1 from Bovine Mastitic Milk in Japan.</title>
        <authorList>
            <person name="Hata E."/>
        </authorList>
    </citation>
    <scope>NUCLEOTIDE SEQUENCE [LARGE SCALE GENOMIC DNA]</scope>
    <source>
        <strain evidence="4">HAZ360_1</strain>
    </source>
</reference>
<evidence type="ECO:0000313" key="3">
    <source>
        <dbReference type="EMBL" id="BAP39650.1"/>
    </source>
</evidence>
<feature type="domain" description="TNase-like" evidence="2">
    <location>
        <begin position="84"/>
        <end position="250"/>
    </location>
</feature>
<evidence type="ECO:0000256" key="1">
    <source>
        <dbReference type="SAM" id="SignalP"/>
    </source>
</evidence>
<dbReference type="SUPFAM" id="SSF50199">
    <property type="entry name" value="Staphylococcal nuclease"/>
    <property type="match status" value="1"/>
</dbReference>
<evidence type="ECO:0000259" key="2">
    <source>
        <dbReference type="SMART" id="SM00318"/>
    </source>
</evidence>
<feature type="signal peptide" evidence="1">
    <location>
        <begin position="1"/>
        <end position="21"/>
    </location>
</feature>
<sequence>MKIKKSLLFLTPFLLSVSVVSISCSIKSKEFYDDLELNDTFVINKSEYNKVGKIFDKKIQYKKIVNWETQEVKTVEETLWEFFSGIEGTVESIADGDTLTVKVDKQLSTNKGIPKKGQLVKVRIPLIDTLEQNTSDVKEREKKLSHLDWDYVKSIIPIGSKVRLISDNLSNNSYDRIVSYVFFGQNFEKNFSIEMLANGWTLPRIGKDEFKTFTFDFKKDLKSSVASYLIPFAAYAFNFGYTNKKGFYAKEGVNITLNNKEENIKFNYPQDLSNEYKSHGEDLMNDAYRFLYPFNIERNKRKIFLNKENNFYEFLRFVNKK</sequence>
<dbReference type="Proteomes" id="UP000031641">
    <property type="component" value="Chromosome"/>
</dbReference>
<protein>
    <recommendedName>
        <fullName evidence="2">TNase-like domain-containing protein</fullName>
    </recommendedName>
</protein>
<keyword evidence="1" id="KW-0732">Signal</keyword>
<dbReference type="STRING" id="29554.MCAN360_0534"/>
<accession>A0A077L5T6</accession>
<dbReference type="PROSITE" id="PS51257">
    <property type="entry name" value="PROKAR_LIPOPROTEIN"/>
    <property type="match status" value="1"/>
</dbReference>
<gene>
    <name evidence="3" type="primary">snc</name>
    <name evidence="3" type="ORF">MCAN360_0534</name>
</gene>
<dbReference type="AlphaFoldDB" id="A0A077L5T6"/>
<feature type="chain" id="PRO_5001719926" description="TNase-like domain-containing protein" evidence="1">
    <location>
        <begin position="22"/>
        <end position="321"/>
    </location>
</feature>
<name>A0A077L5T6_9BACT</name>
<dbReference type="Gene3D" id="2.40.50.90">
    <property type="match status" value="1"/>
</dbReference>
<dbReference type="OrthoDB" id="395390at2"/>
<dbReference type="EMBL" id="AP014631">
    <property type="protein sequence ID" value="BAP39650.1"/>
    <property type="molecule type" value="Genomic_DNA"/>
</dbReference>
<organism evidence="3 4">
    <name type="scientific">Metamycoplasma canadense</name>
    <dbReference type="NCBI Taxonomy" id="29554"/>
    <lineage>
        <taxon>Bacteria</taxon>
        <taxon>Bacillati</taxon>
        <taxon>Mycoplasmatota</taxon>
        <taxon>Mycoplasmoidales</taxon>
        <taxon>Metamycoplasmataceae</taxon>
        <taxon>Metamycoplasma</taxon>
    </lineage>
</organism>
<dbReference type="HOGENOM" id="CLU_862827_0_0_14"/>
<dbReference type="InterPro" id="IPR016071">
    <property type="entry name" value="Staphylococal_nuclease_OB-fold"/>
</dbReference>
<keyword evidence="4" id="KW-1185">Reference proteome</keyword>